<name>A0ABT4A6U4_9BACT</name>
<organism evidence="1 2">
    <name type="scientific">Archangium lansingense</name>
    <dbReference type="NCBI Taxonomy" id="2995310"/>
    <lineage>
        <taxon>Bacteria</taxon>
        <taxon>Pseudomonadati</taxon>
        <taxon>Myxococcota</taxon>
        <taxon>Myxococcia</taxon>
        <taxon>Myxococcales</taxon>
        <taxon>Cystobacterineae</taxon>
        <taxon>Archangiaceae</taxon>
        <taxon>Archangium</taxon>
    </lineage>
</organism>
<evidence type="ECO:0000313" key="2">
    <source>
        <dbReference type="Proteomes" id="UP001207654"/>
    </source>
</evidence>
<dbReference type="EMBL" id="JAPNKA010000001">
    <property type="protein sequence ID" value="MCY1077375.1"/>
    <property type="molecule type" value="Genomic_DNA"/>
</dbReference>
<keyword evidence="2" id="KW-1185">Reference proteome</keyword>
<accession>A0ABT4A6U4</accession>
<sequence>MKIYETLAGAARFAGLRWQAAMAQGSEDEKRLWSYVGESRNFVHVTGQIYRFEDYLEALEPGEPSKASPALNADSGDLSQPAIDLLLKVLREVPEPEQKQHVRVLIALLDFIADTGQTGDAEDFFINHHQYAPIAIAQFTSQEEAEEWLKGVAEPPSPAHILIGDEYYQFWYVREDNTRDMYRDYVIEPVIKALTTNGIPLGGPSFPTRAHAEQWLENHPDPLETFIVIAGEDYLAVHHKRLKRHTLHHVASALKDWEEHKRVVALEETREAGAQPTKEDE</sequence>
<protein>
    <submittedName>
        <fullName evidence="1">Uncharacterized protein</fullName>
    </submittedName>
</protein>
<dbReference type="Proteomes" id="UP001207654">
    <property type="component" value="Unassembled WGS sequence"/>
</dbReference>
<proteinExistence type="predicted"/>
<gene>
    <name evidence="1" type="ORF">OV287_23165</name>
</gene>
<evidence type="ECO:0000313" key="1">
    <source>
        <dbReference type="EMBL" id="MCY1077375.1"/>
    </source>
</evidence>
<comment type="caution">
    <text evidence="1">The sequence shown here is derived from an EMBL/GenBank/DDBJ whole genome shotgun (WGS) entry which is preliminary data.</text>
</comment>
<dbReference type="RefSeq" id="WP_267536209.1">
    <property type="nucleotide sequence ID" value="NZ_JAPNKA010000001.1"/>
</dbReference>
<reference evidence="1 2" key="1">
    <citation type="submission" date="2022-11" db="EMBL/GenBank/DDBJ databases">
        <title>Minimal conservation of predation-associated metabolite biosynthetic gene clusters underscores biosynthetic potential of Myxococcota including descriptions for ten novel species: Archangium lansinium sp. nov., Myxococcus landrumus sp. nov., Nannocystis bai.</title>
        <authorList>
            <person name="Ahearne A."/>
            <person name="Stevens C."/>
            <person name="Phillips K."/>
        </authorList>
    </citation>
    <scope>NUCLEOTIDE SEQUENCE [LARGE SCALE GENOMIC DNA]</scope>
    <source>
        <strain evidence="1 2">MIWBW</strain>
    </source>
</reference>